<evidence type="ECO:0000313" key="5">
    <source>
        <dbReference type="Proteomes" id="UP000192939"/>
    </source>
</evidence>
<dbReference type="PANTHER" id="PTHR41542">
    <property type="entry name" value="BLL5807 PROTEIN"/>
    <property type="match status" value="1"/>
</dbReference>
<keyword evidence="5" id="KW-1185">Reference proteome</keyword>
<sequence>MLKKMMLLMMVFTVFFTFTAPDFADARRGGGFKSGPRSYNPTPKKPSQSEYQNTTGNRNKTQAGTPTTNRGFFSGGSFMRGMMIGGLAGLLFGGLFSSMGFFGNLLGLAVNLLAIYVIVVAVAALYRRFKKQPRHDDYRNGGRY</sequence>
<keyword evidence="2" id="KW-0812">Transmembrane</keyword>
<keyword evidence="2" id="KW-0472">Membrane</keyword>
<gene>
    <name evidence="4" type="ORF">SAMN02744124_02608</name>
</gene>
<dbReference type="Proteomes" id="UP000192939">
    <property type="component" value="Unassembled WGS sequence"/>
</dbReference>
<dbReference type="EMBL" id="FXAE01000026">
    <property type="protein sequence ID" value="SMF35716.1"/>
    <property type="molecule type" value="Genomic_DNA"/>
</dbReference>
<feature type="compositionally biased region" description="Polar residues" evidence="1">
    <location>
        <begin position="37"/>
        <end position="67"/>
    </location>
</feature>
<evidence type="ECO:0000256" key="3">
    <source>
        <dbReference type="SAM" id="SignalP"/>
    </source>
</evidence>
<comment type="caution">
    <text evidence="4">The sequence shown here is derived from an EMBL/GenBank/DDBJ whole genome shotgun (WGS) entry which is preliminary data.</text>
</comment>
<protein>
    <recommendedName>
        <fullName evidence="6">Import inner membrane translocase subunit Tim44</fullName>
    </recommendedName>
</protein>
<feature type="signal peptide" evidence="3">
    <location>
        <begin position="1"/>
        <end position="20"/>
    </location>
</feature>
<evidence type="ECO:0000256" key="2">
    <source>
        <dbReference type="SAM" id="Phobius"/>
    </source>
</evidence>
<dbReference type="SUPFAM" id="SSF103473">
    <property type="entry name" value="MFS general substrate transporter"/>
    <property type="match status" value="1"/>
</dbReference>
<reference evidence="4 5" key="1">
    <citation type="submission" date="2017-04" db="EMBL/GenBank/DDBJ databases">
        <authorList>
            <person name="Varghese N."/>
            <person name="Submissions S."/>
        </authorList>
    </citation>
    <scope>NUCLEOTIDE SEQUENCE [LARGE SCALE GENOMIC DNA]</scope>
    <source>
        <strain evidence="4 5">J12</strain>
    </source>
</reference>
<keyword evidence="2" id="KW-1133">Transmembrane helix</keyword>
<evidence type="ECO:0008006" key="6">
    <source>
        <dbReference type="Google" id="ProtNLM"/>
    </source>
</evidence>
<name>A0ABY1LYR5_9BACL</name>
<proteinExistence type="predicted"/>
<evidence type="ECO:0000256" key="1">
    <source>
        <dbReference type="SAM" id="MobiDB-lite"/>
    </source>
</evidence>
<dbReference type="RefSeq" id="WP_028537898.1">
    <property type="nucleotide sequence ID" value="NZ_FXAE01000026.1"/>
</dbReference>
<evidence type="ECO:0000313" key="4">
    <source>
        <dbReference type="EMBL" id="SMF35716.1"/>
    </source>
</evidence>
<dbReference type="InterPro" id="IPR036259">
    <property type="entry name" value="MFS_trans_sf"/>
</dbReference>
<keyword evidence="3" id="KW-0732">Signal</keyword>
<accession>A0ABY1LYR5</accession>
<feature type="chain" id="PRO_5047468154" description="Import inner membrane translocase subunit Tim44" evidence="3">
    <location>
        <begin position="21"/>
        <end position="144"/>
    </location>
</feature>
<dbReference type="PANTHER" id="PTHR41542:SF1">
    <property type="entry name" value="BLL5807 PROTEIN"/>
    <property type="match status" value="1"/>
</dbReference>
<organism evidence="4 5">
    <name type="scientific">Paenibacillus barengoltzii J12</name>
    <dbReference type="NCBI Taxonomy" id="935846"/>
    <lineage>
        <taxon>Bacteria</taxon>
        <taxon>Bacillati</taxon>
        <taxon>Bacillota</taxon>
        <taxon>Bacilli</taxon>
        <taxon>Bacillales</taxon>
        <taxon>Paenibacillaceae</taxon>
        <taxon>Paenibacillus</taxon>
    </lineage>
</organism>
<feature type="transmembrane region" description="Helical" evidence="2">
    <location>
        <begin position="101"/>
        <end position="126"/>
    </location>
</feature>
<feature type="region of interest" description="Disordered" evidence="1">
    <location>
        <begin position="29"/>
        <end position="67"/>
    </location>
</feature>